<dbReference type="Gene3D" id="3.40.50.1820">
    <property type="entry name" value="alpha/beta hydrolase"/>
    <property type="match status" value="1"/>
</dbReference>
<feature type="domain" description="LysM" evidence="2">
    <location>
        <begin position="250"/>
        <end position="294"/>
    </location>
</feature>
<dbReference type="Pfam" id="PF07819">
    <property type="entry name" value="PGAP1"/>
    <property type="match status" value="1"/>
</dbReference>
<dbReference type="CDD" id="cd00118">
    <property type="entry name" value="LysM"/>
    <property type="match status" value="1"/>
</dbReference>
<dbReference type="InterPro" id="IPR036779">
    <property type="entry name" value="LysM_dom_sf"/>
</dbReference>
<evidence type="ECO:0000256" key="1">
    <source>
        <dbReference type="SAM" id="SignalP"/>
    </source>
</evidence>
<feature type="signal peptide" evidence="1">
    <location>
        <begin position="1"/>
        <end position="30"/>
    </location>
</feature>
<evidence type="ECO:0000313" key="4">
    <source>
        <dbReference type="Proteomes" id="UP000051660"/>
    </source>
</evidence>
<dbReference type="OrthoDB" id="8224553at2"/>
<dbReference type="Proteomes" id="UP000051660">
    <property type="component" value="Unassembled WGS sequence"/>
</dbReference>
<sequence>MRSPTQIAAVLIRTALSACILSAACNLAVADPVARTATAVATVAPDAPPAAIQPQARVYLFRGALGPIFSRGMDRLTKRLQEAGIRADVYEFTICRLIADQAIRDYRDNAVPIVLIGHSMGGLCALTFAGILKSENISVSLVVTIDPAHASPKVPLNVERFINIFLSDSVLGGGDVVAEQGYQGHYASFDLKQHEEVTHINIDKMDSIHEQLVTAITQLPATPLPAKGEALPLRYVVPPDAPLELWDSGTQQAARSGDTLQKLAELNHVPLWSLTQANQFSDSALLSVGQRILIPRRLVPPAATPAAPRPKR</sequence>
<protein>
    <submittedName>
        <fullName evidence="3">Peptidoglycan-binding protein LysM</fullName>
    </submittedName>
</protein>
<dbReference type="SUPFAM" id="SSF53474">
    <property type="entry name" value="alpha/beta-Hydrolases"/>
    <property type="match status" value="2"/>
</dbReference>
<dbReference type="EMBL" id="LLYB01000046">
    <property type="protein sequence ID" value="KRR26565.1"/>
    <property type="molecule type" value="Genomic_DNA"/>
</dbReference>
<feature type="chain" id="PRO_5006445133" evidence="1">
    <location>
        <begin position="31"/>
        <end position="312"/>
    </location>
</feature>
<dbReference type="PROSITE" id="PS51257">
    <property type="entry name" value="PROKAR_LIPOPROTEIN"/>
    <property type="match status" value="1"/>
</dbReference>
<gene>
    <name evidence="3" type="ORF">CQ14_02915</name>
</gene>
<dbReference type="InterPro" id="IPR029058">
    <property type="entry name" value="AB_hydrolase_fold"/>
</dbReference>
<dbReference type="PROSITE" id="PS51782">
    <property type="entry name" value="LYSM"/>
    <property type="match status" value="1"/>
</dbReference>
<dbReference type="AlphaFoldDB" id="A0A0R3N9E2"/>
<accession>A0A0R3N9E2</accession>
<dbReference type="InterPro" id="IPR018392">
    <property type="entry name" value="LysM"/>
</dbReference>
<dbReference type="GO" id="GO:0016788">
    <property type="term" value="F:hydrolase activity, acting on ester bonds"/>
    <property type="evidence" value="ECO:0007669"/>
    <property type="project" value="InterPro"/>
</dbReference>
<evidence type="ECO:0000259" key="2">
    <source>
        <dbReference type="PROSITE" id="PS51782"/>
    </source>
</evidence>
<dbReference type="InterPro" id="IPR012908">
    <property type="entry name" value="PGAP1-ab_dom-like"/>
</dbReference>
<keyword evidence="1" id="KW-0732">Signal</keyword>
<name>A0A0R3N9E2_9BRAD</name>
<dbReference type="SMART" id="SM00257">
    <property type="entry name" value="LysM"/>
    <property type="match status" value="1"/>
</dbReference>
<dbReference type="Pfam" id="PF01476">
    <property type="entry name" value="LysM"/>
    <property type="match status" value="1"/>
</dbReference>
<organism evidence="3 4">
    <name type="scientific">Bradyrhizobium lablabi</name>
    <dbReference type="NCBI Taxonomy" id="722472"/>
    <lineage>
        <taxon>Bacteria</taxon>
        <taxon>Pseudomonadati</taxon>
        <taxon>Pseudomonadota</taxon>
        <taxon>Alphaproteobacteria</taxon>
        <taxon>Hyphomicrobiales</taxon>
        <taxon>Nitrobacteraceae</taxon>
        <taxon>Bradyrhizobium</taxon>
    </lineage>
</organism>
<proteinExistence type="predicted"/>
<comment type="caution">
    <text evidence="3">The sequence shown here is derived from an EMBL/GenBank/DDBJ whole genome shotgun (WGS) entry which is preliminary data.</text>
</comment>
<reference evidence="3 4" key="1">
    <citation type="submission" date="2014-03" db="EMBL/GenBank/DDBJ databases">
        <title>Bradyrhizobium valentinum sp. nov., isolated from effective nodules of Lupinus mariae-josephae, a lupine endemic of basic-lime soils in Eastern Spain.</title>
        <authorList>
            <person name="Duran D."/>
            <person name="Rey L."/>
            <person name="Navarro A."/>
            <person name="Busquets A."/>
            <person name="Imperial J."/>
            <person name="Ruiz-Argueso T."/>
        </authorList>
    </citation>
    <scope>NUCLEOTIDE SEQUENCE [LARGE SCALE GENOMIC DNA]</scope>
    <source>
        <strain evidence="3 4">CCBAU 23086</strain>
    </source>
</reference>
<dbReference type="Gene3D" id="3.10.350.10">
    <property type="entry name" value="LysM domain"/>
    <property type="match status" value="1"/>
</dbReference>
<evidence type="ECO:0000313" key="3">
    <source>
        <dbReference type="EMBL" id="KRR26565.1"/>
    </source>
</evidence>